<evidence type="ECO:0008006" key="3">
    <source>
        <dbReference type="Google" id="ProtNLM"/>
    </source>
</evidence>
<name>A0ABW3FJW7_9PSEU</name>
<evidence type="ECO:0000313" key="1">
    <source>
        <dbReference type="EMBL" id="MFD0918786.1"/>
    </source>
</evidence>
<accession>A0ABW3FJW7</accession>
<organism evidence="1 2">
    <name type="scientific">Saccharopolyspora rosea</name>
    <dbReference type="NCBI Taxonomy" id="524884"/>
    <lineage>
        <taxon>Bacteria</taxon>
        <taxon>Bacillati</taxon>
        <taxon>Actinomycetota</taxon>
        <taxon>Actinomycetes</taxon>
        <taxon>Pseudonocardiales</taxon>
        <taxon>Pseudonocardiaceae</taxon>
        <taxon>Saccharopolyspora</taxon>
    </lineage>
</organism>
<gene>
    <name evidence="1" type="ORF">ACFQ16_03430</name>
</gene>
<dbReference type="RefSeq" id="WP_263250572.1">
    <property type="nucleotide sequence ID" value="NZ_BAABLT010000033.1"/>
</dbReference>
<sequence>MRKQPSERIREELAQANDRFNRAVERARQGADSTIPVALDGDLGQVVLDAYGRLIDVRLDADQLGFTSGRGLGTAVVRAVAKGEDQARQLREGRTP</sequence>
<keyword evidence="2" id="KW-1185">Reference proteome</keyword>
<reference evidence="2" key="1">
    <citation type="journal article" date="2019" name="Int. J. Syst. Evol. Microbiol.">
        <title>The Global Catalogue of Microorganisms (GCM) 10K type strain sequencing project: providing services to taxonomists for standard genome sequencing and annotation.</title>
        <authorList>
            <consortium name="The Broad Institute Genomics Platform"/>
            <consortium name="The Broad Institute Genome Sequencing Center for Infectious Disease"/>
            <person name="Wu L."/>
            <person name="Ma J."/>
        </authorList>
    </citation>
    <scope>NUCLEOTIDE SEQUENCE [LARGE SCALE GENOMIC DNA]</scope>
    <source>
        <strain evidence="2">CCUG 56401</strain>
    </source>
</reference>
<dbReference type="Proteomes" id="UP001597018">
    <property type="component" value="Unassembled WGS sequence"/>
</dbReference>
<evidence type="ECO:0000313" key="2">
    <source>
        <dbReference type="Proteomes" id="UP001597018"/>
    </source>
</evidence>
<dbReference type="EMBL" id="JBHTIW010000002">
    <property type="protein sequence ID" value="MFD0918786.1"/>
    <property type="molecule type" value="Genomic_DNA"/>
</dbReference>
<comment type="caution">
    <text evidence="1">The sequence shown here is derived from an EMBL/GenBank/DDBJ whole genome shotgun (WGS) entry which is preliminary data.</text>
</comment>
<proteinExistence type="predicted"/>
<protein>
    <recommendedName>
        <fullName evidence="3">YbaB/EbfC DNA-binding family protein</fullName>
    </recommendedName>
</protein>